<evidence type="ECO:0000313" key="1">
    <source>
        <dbReference type="EMBL" id="EKJ74229.1"/>
    </source>
</evidence>
<dbReference type="KEGG" id="fpu:FPSE_05526"/>
<proteinExistence type="predicted"/>
<dbReference type="SUPFAM" id="SSF56112">
    <property type="entry name" value="Protein kinase-like (PK-like)"/>
    <property type="match status" value="1"/>
</dbReference>
<dbReference type="EMBL" id="AFNW01000113">
    <property type="protein sequence ID" value="EKJ74229.1"/>
    <property type="molecule type" value="Genomic_DNA"/>
</dbReference>
<dbReference type="AlphaFoldDB" id="K3VIT0"/>
<gene>
    <name evidence="1" type="ORF">FPSE_05526</name>
</gene>
<dbReference type="HOGENOM" id="CLU_2277668_0_0_1"/>
<dbReference type="Proteomes" id="UP000007978">
    <property type="component" value="Chromosome 2"/>
</dbReference>
<dbReference type="InterPro" id="IPR011009">
    <property type="entry name" value="Kinase-like_dom_sf"/>
</dbReference>
<protein>
    <recommendedName>
        <fullName evidence="3">Protein kinase domain-containing protein</fullName>
    </recommendedName>
</protein>
<organism evidence="1 2">
    <name type="scientific">Fusarium pseudograminearum (strain CS3096)</name>
    <name type="common">Wheat and barley crown-rot fungus</name>
    <dbReference type="NCBI Taxonomy" id="1028729"/>
    <lineage>
        <taxon>Eukaryota</taxon>
        <taxon>Fungi</taxon>
        <taxon>Dikarya</taxon>
        <taxon>Ascomycota</taxon>
        <taxon>Pezizomycotina</taxon>
        <taxon>Sordariomycetes</taxon>
        <taxon>Hypocreomycetidae</taxon>
        <taxon>Hypocreales</taxon>
        <taxon>Nectriaceae</taxon>
        <taxon>Fusarium</taxon>
    </lineage>
</organism>
<dbReference type="RefSeq" id="XP_009256919.1">
    <property type="nucleotide sequence ID" value="XM_009258644.1"/>
</dbReference>
<evidence type="ECO:0008006" key="3">
    <source>
        <dbReference type="Google" id="ProtNLM"/>
    </source>
</evidence>
<accession>K3VIT0</accession>
<comment type="caution">
    <text evidence="1">The sequence shown here is derived from an EMBL/GenBank/DDBJ whole genome shotgun (WGS) entry which is preliminary data.</text>
</comment>
<sequence length="102" mass="11338">MTATAKILTTNDLICDAIDAIVIKPKGEFIAGGTTSIVEILPSGDVTKTPWRGSVRESDCQKEILIEAKIYKKLGDHPRLVKMKHWDPNTFTLTLEYMPNGH</sequence>
<keyword evidence="2" id="KW-1185">Reference proteome</keyword>
<dbReference type="OrthoDB" id="1668230at2759"/>
<name>K3VIT0_FUSPC</name>
<evidence type="ECO:0000313" key="2">
    <source>
        <dbReference type="Proteomes" id="UP000007978"/>
    </source>
</evidence>
<reference evidence="1 2" key="1">
    <citation type="journal article" date="2012" name="PLoS Pathog.">
        <title>Comparative pathogenomics reveals horizontally acquired novel virulence genes in fungi infecting cereal hosts.</title>
        <authorList>
            <person name="Gardiner D.M."/>
            <person name="McDonald M.C."/>
            <person name="Covarelli L."/>
            <person name="Solomon P.S."/>
            <person name="Rusu A.G."/>
            <person name="Marshall M."/>
            <person name="Kazan K."/>
            <person name="Chakraborty S."/>
            <person name="McDonald B.A."/>
            <person name="Manners J.M."/>
        </authorList>
    </citation>
    <scope>NUCLEOTIDE SEQUENCE [LARGE SCALE GENOMIC DNA]</scope>
    <source>
        <strain evidence="1 2">CS3096</strain>
    </source>
</reference>
<dbReference type="GeneID" id="20364144"/>